<evidence type="ECO:0000256" key="2">
    <source>
        <dbReference type="ARBA" id="ARBA00004162"/>
    </source>
</evidence>
<keyword evidence="4 10" id="KW-1003">Cell membrane</keyword>
<keyword evidence="7 10" id="KW-0283">Flagellar rotation</keyword>
<dbReference type="PANTHER" id="PTHR35091:SF2">
    <property type="entry name" value="FLAGELLAR PROTEIN FLIL"/>
    <property type="match status" value="1"/>
</dbReference>
<dbReference type="GO" id="GO:0005886">
    <property type="term" value="C:plasma membrane"/>
    <property type="evidence" value="ECO:0007669"/>
    <property type="project" value="UniProtKB-SubCell"/>
</dbReference>
<keyword evidence="6" id="KW-0812">Transmembrane</keyword>
<dbReference type="GO" id="GO:0006935">
    <property type="term" value="P:chemotaxis"/>
    <property type="evidence" value="ECO:0007669"/>
    <property type="project" value="UniProtKB-KW"/>
</dbReference>
<dbReference type="OrthoDB" id="2381796at2"/>
<evidence type="ECO:0000256" key="3">
    <source>
        <dbReference type="ARBA" id="ARBA00008281"/>
    </source>
</evidence>
<keyword evidence="8" id="KW-1133">Transmembrane helix</keyword>
<keyword evidence="11" id="KW-0969">Cilium</keyword>
<evidence type="ECO:0000313" key="12">
    <source>
        <dbReference type="Proteomes" id="UP000198666"/>
    </source>
</evidence>
<comment type="similarity">
    <text evidence="3 10">Belongs to the FliL family.</text>
</comment>
<evidence type="ECO:0000256" key="4">
    <source>
        <dbReference type="ARBA" id="ARBA00022475"/>
    </source>
</evidence>
<sequence>MNAKVIIIILSVVIILGAGGYAAWNFFTSPTSEAKEPSATELAEHSVTTDEITTDLEDGSIVRIQFQLITDGEKAKEELTARQFQLKNLVIKEMTTMNKDDFQAGLADLEANLKKKLNEEMQEGSIKDAYTISKVLQ</sequence>
<evidence type="ECO:0000256" key="9">
    <source>
        <dbReference type="ARBA" id="ARBA00023136"/>
    </source>
</evidence>
<dbReference type="GO" id="GO:0071978">
    <property type="term" value="P:bacterial-type flagellum-dependent swarming motility"/>
    <property type="evidence" value="ECO:0007669"/>
    <property type="project" value="TreeGrafter"/>
</dbReference>
<comment type="subcellular location">
    <subcellularLocation>
        <location evidence="2">Cell membrane</location>
        <topology evidence="2">Single-pass membrane protein</topology>
    </subcellularLocation>
</comment>
<evidence type="ECO:0000256" key="5">
    <source>
        <dbReference type="ARBA" id="ARBA00022500"/>
    </source>
</evidence>
<protein>
    <recommendedName>
        <fullName evidence="10">Flagellar protein FliL</fullName>
    </recommendedName>
</protein>
<proteinExistence type="inferred from homology"/>
<comment type="function">
    <text evidence="1 10">Controls the rotational direction of flagella during chemotaxis.</text>
</comment>
<dbReference type="EMBL" id="FMZB01000003">
    <property type="protein sequence ID" value="SDC62889.1"/>
    <property type="molecule type" value="Genomic_DNA"/>
</dbReference>
<dbReference type="InterPro" id="IPR005503">
    <property type="entry name" value="FliL"/>
</dbReference>
<dbReference type="STRING" id="361279.SAMN05421663_103185"/>
<dbReference type="PANTHER" id="PTHR35091">
    <property type="entry name" value="FLAGELLAR PROTEIN FLIL"/>
    <property type="match status" value="1"/>
</dbReference>
<evidence type="ECO:0000256" key="8">
    <source>
        <dbReference type="ARBA" id="ARBA00022989"/>
    </source>
</evidence>
<keyword evidence="9 10" id="KW-0472">Membrane</keyword>
<evidence type="ECO:0000256" key="7">
    <source>
        <dbReference type="ARBA" id="ARBA00022779"/>
    </source>
</evidence>
<organism evidence="11 12">
    <name type="scientific">Terribacillus halophilus</name>
    <dbReference type="NCBI Taxonomy" id="361279"/>
    <lineage>
        <taxon>Bacteria</taxon>
        <taxon>Bacillati</taxon>
        <taxon>Bacillota</taxon>
        <taxon>Bacilli</taxon>
        <taxon>Bacillales</taxon>
        <taxon>Bacillaceae</taxon>
        <taxon>Terribacillus</taxon>
    </lineage>
</organism>
<reference evidence="12" key="1">
    <citation type="submission" date="2016-10" db="EMBL/GenBank/DDBJ databases">
        <authorList>
            <person name="Varghese N."/>
            <person name="Submissions S."/>
        </authorList>
    </citation>
    <scope>NUCLEOTIDE SEQUENCE [LARGE SCALE GENOMIC DNA]</scope>
    <source>
        <strain evidence="12">DSM 21620</strain>
    </source>
</reference>
<name>A0A1G6N4Y3_9BACI</name>
<accession>A0A1G6N4Y3</accession>
<keyword evidence="11" id="KW-0966">Cell projection</keyword>
<dbReference type="RefSeq" id="WP_093726590.1">
    <property type="nucleotide sequence ID" value="NZ_FMZB01000003.1"/>
</dbReference>
<keyword evidence="12" id="KW-1185">Reference proteome</keyword>
<evidence type="ECO:0000313" key="11">
    <source>
        <dbReference type="EMBL" id="SDC62889.1"/>
    </source>
</evidence>
<dbReference type="GO" id="GO:0009425">
    <property type="term" value="C:bacterial-type flagellum basal body"/>
    <property type="evidence" value="ECO:0007669"/>
    <property type="project" value="InterPro"/>
</dbReference>
<dbReference type="Proteomes" id="UP000198666">
    <property type="component" value="Unassembled WGS sequence"/>
</dbReference>
<evidence type="ECO:0000256" key="6">
    <source>
        <dbReference type="ARBA" id="ARBA00022692"/>
    </source>
</evidence>
<dbReference type="AlphaFoldDB" id="A0A1G6N4Y3"/>
<keyword evidence="5 10" id="KW-0145">Chemotaxis</keyword>
<keyword evidence="11" id="KW-0282">Flagellum</keyword>
<dbReference type="Pfam" id="PF03748">
    <property type="entry name" value="FliL"/>
    <property type="match status" value="1"/>
</dbReference>
<gene>
    <name evidence="11" type="ORF">SAMN05421663_103185</name>
</gene>
<evidence type="ECO:0000256" key="10">
    <source>
        <dbReference type="RuleBase" id="RU364125"/>
    </source>
</evidence>
<evidence type="ECO:0000256" key="1">
    <source>
        <dbReference type="ARBA" id="ARBA00002254"/>
    </source>
</evidence>